<name>A0ABQ3WAL3_9LACO</name>
<evidence type="ECO:0000313" key="2">
    <source>
        <dbReference type="EMBL" id="GHW01252.1"/>
    </source>
</evidence>
<dbReference type="Pfam" id="PF13443">
    <property type="entry name" value="HTH_26"/>
    <property type="match status" value="1"/>
</dbReference>
<feature type="domain" description="HTH cro/C1-type" evidence="1">
    <location>
        <begin position="5"/>
        <end position="58"/>
    </location>
</feature>
<accession>A0ABQ3WAL3</accession>
<organism evidence="2 3">
    <name type="scientific">Lactobacillus nasalidis</name>
    <dbReference type="NCBI Taxonomy" id="2797258"/>
    <lineage>
        <taxon>Bacteria</taxon>
        <taxon>Bacillati</taxon>
        <taxon>Bacillota</taxon>
        <taxon>Bacilli</taxon>
        <taxon>Lactobacillales</taxon>
        <taxon>Lactobacillaceae</taxon>
        <taxon>Lactobacillus</taxon>
    </lineage>
</organism>
<dbReference type="EMBL" id="BOCI01000250">
    <property type="protein sequence ID" value="GHW01252.1"/>
    <property type="molecule type" value="Genomic_DNA"/>
</dbReference>
<dbReference type="SUPFAM" id="SSF47413">
    <property type="entry name" value="lambda repressor-like DNA-binding domains"/>
    <property type="match status" value="1"/>
</dbReference>
<gene>
    <name evidence="2" type="ORF">lacNasYZ03_09390</name>
</gene>
<protein>
    <submittedName>
        <fullName evidence="2">Transcriptional regulator</fullName>
    </submittedName>
</protein>
<dbReference type="RefSeq" id="WP_201331713.1">
    <property type="nucleotide sequence ID" value="NZ_BOCG01000717.1"/>
</dbReference>
<dbReference type="InterPro" id="IPR001387">
    <property type="entry name" value="Cro/C1-type_HTH"/>
</dbReference>
<dbReference type="PROSITE" id="PS50943">
    <property type="entry name" value="HTH_CROC1"/>
    <property type="match status" value="1"/>
</dbReference>
<evidence type="ECO:0000313" key="3">
    <source>
        <dbReference type="Proteomes" id="UP000616547"/>
    </source>
</evidence>
<comment type="caution">
    <text evidence="2">The sequence shown here is derived from an EMBL/GenBank/DDBJ whole genome shotgun (WGS) entry which is preliminary data.</text>
</comment>
<sequence length="68" mass="7441">MWNEIEKILKKKKMSIYKLAKLTGIPDTSLHNYKNGSQLSFVNACKIADALGVSLDDLRGGTKNGADS</sequence>
<proteinExistence type="predicted"/>
<keyword evidence="3" id="KW-1185">Reference proteome</keyword>
<dbReference type="Gene3D" id="1.10.260.40">
    <property type="entry name" value="lambda repressor-like DNA-binding domains"/>
    <property type="match status" value="1"/>
</dbReference>
<dbReference type="InterPro" id="IPR010982">
    <property type="entry name" value="Lambda_DNA-bd_dom_sf"/>
</dbReference>
<dbReference type="SMART" id="SM00530">
    <property type="entry name" value="HTH_XRE"/>
    <property type="match status" value="1"/>
</dbReference>
<evidence type="ECO:0000259" key="1">
    <source>
        <dbReference type="PROSITE" id="PS50943"/>
    </source>
</evidence>
<reference evidence="3" key="1">
    <citation type="submission" date="2021-01" db="EMBL/GenBank/DDBJ databases">
        <title>Draft genome sequence of Nasalis larvatus strain YZ03.</title>
        <authorList>
            <person name="Suzuki-Hashido N."/>
            <person name="Tsuchida S."/>
            <person name="Hayakawa T."/>
        </authorList>
    </citation>
    <scope>NUCLEOTIDE SEQUENCE [LARGE SCALE GENOMIC DNA]</scope>
    <source>
        <strain evidence="3">YZ03</strain>
    </source>
</reference>
<dbReference type="Proteomes" id="UP000616547">
    <property type="component" value="Unassembled WGS sequence"/>
</dbReference>
<dbReference type="CDD" id="cd00093">
    <property type="entry name" value="HTH_XRE"/>
    <property type="match status" value="1"/>
</dbReference>